<reference evidence="1 2" key="1">
    <citation type="journal article" date="2019" name="Sci. Rep.">
        <title>Orb-weaving spider Araneus ventricosus genome elucidates the spidroin gene catalogue.</title>
        <authorList>
            <person name="Kono N."/>
            <person name="Nakamura H."/>
            <person name="Ohtoshi R."/>
            <person name="Moran D.A.P."/>
            <person name="Shinohara A."/>
            <person name="Yoshida Y."/>
            <person name="Fujiwara M."/>
            <person name="Mori M."/>
            <person name="Tomita M."/>
            <person name="Arakawa K."/>
        </authorList>
    </citation>
    <scope>NUCLEOTIDE SEQUENCE [LARGE SCALE GENOMIC DNA]</scope>
</reference>
<organism evidence="1 2">
    <name type="scientific">Araneus ventricosus</name>
    <name type="common">Orbweaver spider</name>
    <name type="synonym">Epeira ventricosa</name>
    <dbReference type="NCBI Taxonomy" id="182803"/>
    <lineage>
        <taxon>Eukaryota</taxon>
        <taxon>Metazoa</taxon>
        <taxon>Ecdysozoa</taxon>
        <taxon>Arthropoda</taxon>
        <taxon>Chelicerata</taxon>
        <taxon>Arachnida</taxon>
        <taxon>Araneae</taxon>
        <taxon>Araneomorphae</taxon>
        <taxon>Entelegynae</taxon>
        <taxon>Araneoidea</taxon>
        <taxon>Araneidae</taxon>
        <taxon>Araneus</taxon>
    </lineage>
</organism>
<name>A0A4Y2J417_ARAVE</name>
<keyword evidence="2" id="KW-1185">Reference proteome</keyword>
<dbReference type="AlphaFoldDB" id="A0A4Y2J417"/>
<evidence type="ECO:0000313" key="2">
    <source>
        <dbReference type="Proteomes" id="UP000499080"/>
    </source>
</evidence>
<feature type="non-terminal residue" evidence="1">
    <location>
        <position position="1"/>
    </location>
</feature>
<protein>
    <submittedName>
        <fullName evidence="1">Uncharacterized protein</fullName>
    </submittedName>
</protein>
<comment type="caution">
    <text evidence="1">The sequence shown here is derived from an EMBL/GenBank/DDBJ whole genome shotgun (WGS) entry which is preliminary data.</text>
</comment>
<accession>A0A4Y2J417</accession>
<gene>
    <name evidence="1" type="ORF">AVEN_120212_1</name>
</gene>
<sequence>SSLFGRRVSSRRSGTVSELCWNWWTPHRETPSAEPLAVVVVGGTSVDAFAMWKRDTVLRLGLVKKDSRHKHYRRFFGCFLG</sequence>
<evidence type="ECO:0000313" key="1">
    <source>
        <dbReference type="EMBL" id="GBM84943.1"/>
    </source>
</evidence>
<proteinExistence type="predicted"/>
<dbReference type="Proteomes" id="UP000499080">
    <property type="component" value="Unassembled WGS sequence"/>
</dbReference>
<dbReference type="EMBL" id="BGPR01003199">
    <property type="protein sequence ID" value="GBM84943.1"/>
    <property type="molecule type" value="Genomic_DNA"/>
</dbReference>